<gene>
    <name evidence="1" type="ORF">SAMN03084138_02067</name>
</gene>
<evidence type="ECO:0000313" key="1">
    <source>
        <dbReference type="EMBL" id="SFP38257.1"/>
    </source>
</evidence>
<dbReference type="AlphaFoldDB" id="A0A1I5PWF9"/>
<dbReference type="EMBL" id="FOWR01000013">
    <property type="protein sequence ID" value="SFP38257.1"/>
    <property type="molecule type" value="Genomic_DNA"/>
</dbReference>
<sequence>MQDAKEPAISGELTVKKCRTAASTSRLLLIKHCFLPVCSLPSIAISSGSGFGYEEYDSK</sequence>
<organism evidence="1 2">
    <name type="scientific">Enterovibrio norvegicus DSM 15893</name>
    <dbReference type="NCBI Taxonomy" id="1121869"/>
    <lineage>
        <taxon>Bacteria</taxon>
        <taxon>Pseudomonadati</taxon>
        <taxon>Pseudomonadota</taxon>
        <taxon>Gammaproteobacteria</taxon>
        <taxon>Vibrionales</taxon>
        <taxon>Vibrionaceae</taxon>
        <taxon>Enterovibrio</taxon>
    </lineage>
</organism>
<name>A0A1I5PWF9_9GAMM</name>
<reference evidence="1 2" key="1">
    <citation type="submission" date="2016-10" db="EMBL/GenBank/DDBJ databases">
        <authorList>
            <person name="de Groot N.N."/>
        </authorList>
    </citation>
    <scope>NUCLEOTIDE SEQUENCE [LARGE SCALE GENOMIC DNA]</scope>
    <source>
        <strain evidence="1 2">DSM 15893</strain>
    </source>
</reference>
<evidence type="ECO:0000313" key="2">
    <source>
        <dbReference type="Proteomes" id="UP000182692"/>
    </source>
</evidence>
<dbReference type="Proteomes" id="UP000182692">
    <property type="component" value="Unassembled WGS sequence"/>
</dbReference>
<accession>A0A1I5PWF9</accession>
<proteinExistence type="predicted"/>
<protein>
    <submittedName>
        <fullName evidence="1">Uncharacterized protein</fullName>
    </submittedName>
</protein>